<dbReference type="AlphaFoldDB" id="A0A109UVL9"/>
<evidence type="ECO:0000256" key="1">
    <source>
        <dbReference type="SAM" id="MobiDB-lite"/>
    </source>
</evidence>
<dbReference type="EMBL" id="CP014242">
    <property type="protein sequence ID" value="AMD19371.1"/>
    <property type="molecule type" value="Genomic_DNA"/>
</dbReference>
<reference evidence="2 3" key="1">
    <citation type="submission" date="2016-01" db="EMBL/GenBank/DDBJ databases">
        <title>Genome sequence of the yeast Holleya sinecauda.</title>
        <authorList>
            <person name="Dietrich F.S."/>
        </authorList>
    </citation>
    <scope>NUCLEOTIDE SEQUENCE [LARGE SCALE GENOMIC DNA]</scope>
    <source>
        <strain evidence="2 3">ATCC 58844</strain>
    </source>
</reference>
<gene>
    <name evidence="2" type="ORF">AW171_hschr21199</name>
</gene>
<dbReference type="RefSeq" id="XP_017986367.1">
    <property type="nucleotide sequence ID" value="XM_018130878.1"/>
</dbReference>
<evidence type="ECO:0000313" key="2">
    <source>
        <dbReference type="EMBL" id="AMD19371.1"/>
    </source>
</evidence>
<sequence>MAGIVRKGHGKRVRAKRSIGSNSASGSLFGRIGTATKGNKNNEPRKKELEGASNALRFINGRFVSANDVGVQLREFNNNIVGNGNSSNKKSLKKDAMMRRKLIAQQHASIPIVPPRTVFSSSNYDDKEDISKTKKRKAKNLVISLRNGSEFLGLRNLPVGVKKETLKKALEEHGTCRVSNIKVLDLPTGSATAEVHIVSESSGNELQRLVKQFHGAEIDGRVISADIRSTSEL</sequence>
<name>A0A109UVL9_9SACH</name>
<accession>A0A109UVL9</accession>
<feature type="compositionally biased region" description="Basic residues" evidence="1">
    <location>
        <begin position="1"/>
        <end position="17"/>
    </location>
</feature>
<protein>
    <submittedName>
        <fullName evidence="2">HBR470Wp</fullName>
    </submittedName>
</protein>
<organism evidence="2 3">
    <name type="scientific">Eremothecium sinecaudum</name>
    <dbReference type="NCBI Taxonomy" id="45286"/>
    <lineage>
        <taxon>Eukaryota</taxon>
        <taxon>Fungi</taxon>
        <taxon>Dikarya</taxon>
        <taxon>Ascomycota</taxon>
        <taxon>Saccharomycotina</taxon>
        <taxon>Saccharomycetes</taxon>
        <taxon>Saccharomycetales</taxon>
        <taxon>Saccharomycetaceae</taxon>
        <taxon>Eremothecium</taxon>
    </lineage>
</organism>
<feature type="region of interest" description="Disordered" evidence="1">
    <location>
        <begin position="1"/>
        <end position="46"/>
    </location>
</feature>
<proteinExistence type="predicted"/>
<keyword evidence="3" id="KW-1185">Reference proteome</keyword>
<dbReference type="GeneID" id="28721660"/>
<dbReference type="OrthoDB" id="4068661at2759"/>
<evidence type="ECO:0000313" key="3">
    <source>
        <dbReference type="Proteomes" id="UP000243052"/>
    </source>
</evidence>
<dbReference type="Proteomes" id="UP000243052">
    <property type="component" value="Chromosome ii"/>
</dbReference>